<dbReference type="InterPro" id="IPR050090">
    <property type="entry name" value="Tyrosine_recombinase_XerCD"/>
</dbReference>
<keyword evidence="3" id="KW-0233">DNA recombination</keyword>
<comment type="similarity">
    <text evidence="1">Belongs to the 'phage' integrase family.</text>
</comment>
<dbReference type="SUPFAM" id="SSF56349">
    <property type="entry name" value="DNA breaking-rejoining enzymes"/>
    <property type="match status" value="1"/>
</dbReference>
<dbReference type="Proteomes" id="UP000286268">
    <property type="component" value="Chromosome"/>
</dbReference>
<dbReference type="CDD" id="cd00397">
    <property type="entry name" value="DNA_BRE_C"/>
    <property type="match status" value="1"/>
</dbReference>
<dbReference type="PROSITE" id="PS51900">
    <property type="entry name" value="CB"/>
    <property type="match status" value="1"/>
</dbReference>
<evidence type="ECO:0000256" key="3">
    <source>
        <dbReference type="ARBA" id="ARBA00023172"/>
    </source>
</evidence>
<dbReference type="PANTHER" id="PTHR30349">
    <property type="entry name" value="PHAGE INTEGRASE-RELATED"/>
    <property type="match status" value="1"/>
</dbReference>
<accession>A0A3R5U7M3</accession>
<dbReference type="InterPro" id="IPR010998">
    <property type="entry name" value="Integrase_recombinase_N"/>
</dbReference>
<name>A0A3R5U7M3_9CLOT</name>
<dbReference type="AlphaFoldDB" id="A0A3R5U7M3"/>
<dbReference type="InterPro" id="IPR044068">
    <property type="entry name" value="CB"/>
</dbReference>
<evidence type="ECO:0000259" key="6">
    <source>
        <dbReference type="PROSITE" id="PS51900"/>
    </source>
</evidence>
<gene>
    <name evidence="7" type="ORF">C1I91_21260</name>
</gene>
<organism evidence="7 8">
    <name type="scientific">Clostridium manihotivorum</name>
    <dbReference type="NCBI Taxonomy" id="2320868"/>
    <lineage>
        <taxon>Bacteria</taxon>
        <taxon>Bacillati</taxon>
        <taxon>Bacillota</taxon>
        <taxon>Clostridia</taxon>
        <taxon>Eubacteriales</taxon>
        <taxon>Clostridiaceae</taxon>
        <taxon>Clostridium</taxon>
    </lineage>
</organism>
<dbReference type="GO" id="GO:0006310">
    <property type="term" value="P:DNA recombination"/>
    <property type="evidence" value="ECO:0007669"/>
    <property type="project" value="UniProtKB-KW"/>
</dbReference>
<dbReference type="InterPro" id="IPR002104">
    <property type="entry name" value="Integrase_catalytic"/>
</dbReference>
<evidence type="ECO:0000256" key="1">
    <source>
        <dbReference type="ARBA" id="ARBA00008857"/>
    </source>
</evidence>
<dbReference type="PANTHER" id="PTHR30349:SF41">
    <property type="entry name" value="INTEGRASE_RECOMBINASE PROTEIN MJ0367-RELATED"/>
    <property type="match status" value="1"/>
</dbReference>
<keyword evidence="2 4" id="KW-0238">DNA-binding</keyword>
<keyword evidence="8" id="KW-1185">Reference proteome</keyword>
<proteinExistence type="inferred from homology"/>
<dbReference type="Pfam" id="PF13102">
    <property type="entry name" value="Phage_int_SAM_5"/>
    <property type="match status" value="1"/>
</dbReference>
<sequence length="329" mass="38463">MARRKIKLSNEIISEVIPVCSLTIAEVQELFDKDNKERGLRTHTIKFYREIMNCFYKFVDYKTNISEVTKQVVEEYIVYMKERGLAQNTIHTNIRGLRTFLYFAMREEYIPQYRINVPTPSKRPLETYEEEEVVKLLVKPDLNNCSYSEYIAYVATNLFVYTGARLNSILHIRLSDIDLNGKQIYFTHTKNGKPHTVPLASPLYEPLKEFIAIRKKQGASEGDRLLTSVYCEELNEGMLQKYIKSYNKSRGVDRTSIHAYRRFYIKSMVLNGVPIPKIQYLVQHSTADLISHYTKLYSSELIDDVEQFASRLVASEKNNKNKKKLDLSY</sequence>
<evidence type="ECO:0008006" key="9">
    <source>
        <dbReference type="Google" id="ProtNLM"/>
    </source>
</evidence>
<dbReference type="Gene3D" id="1.10.443.10">
    <property type="entry name" value="Intergrase catalytic core"/>
    <property type="match status" value="1"/>
</dbReference>
<dbReference type="PROSITE" id="PS51898">
    <property type="entry name" value="TYR_RECOMBINASE"/>
    <property type="match status" value="1"/>
</dbReference>
<dbReference type="RefSeq" id="WP_128214671.1">
    <property type="nucleotide sequence ID" value="NZ_CP025746.1"/>
</dbReference>
<dbReference type="KEGG" id="cmah:C1I91_21260"/>
<evidence type="ECO:0000259" key="5">
    <source>
        <dbReference type="PROSITE" id="PS51898"/>
    </source>
</evidence>
<evidence type="ECO:0000313" key="8">
    <source>
        <dbReference type="Proteomes" id="UP000286268"/>
    </source>
</evidence>
<evidence type="ECO:0000256" key="2">
    <source>
        <dbReference type="ARBA" id="ARBA00023125"/>
    </source>
</evidence>
<dbReference type="OrthoDB" id="107900at2"/>
<dbReference type="GO" id="GO:0015074">
    <property type="term" value="P:DNA integration"/>
    <property type="evidence" value="ECO:0007669"/>
    <property type="project" value="InterPro"/>
</dbReference>
<protein>
    <recommendedName>
        <fullName evidence="9">Integrase</fullName>
    </recommendedName>
</protein>
<dbReference type="GO" id="GO:0003677">
    <property type="term" value="F:DNA binding"/>
    <property type="evidence" value="ECO:0007669"/>
    <property type="project" value="UniProtKB-UniRule"/>
</dbReference>
<evidence type="ECO:0000256" key="4">
    <source>
        <dbReference type="PROSITE-ProRule" id="PRU01248"/>
    </source>
</evidence>
<evidence type="ECO:0000313" key="7">
    <source>
        <dbReference type="EMBL" id="QAA33951.1"/>
    </source>
</evidence>
<reference evidence="7 8" key="1">
    <citation type="submission" date="2018-01" db="EMBL/GenBank/DDBJ databases">
        <title>Genome Sequencing and Assembly of Anaerobacter polyendosporus strain CT4.</title>
        <authorList>
            <person name="Tachaapaikoon C."/>
            <person name="Sutheeworapong S."/>
            <person name="Jenjaroenpun P."/>
            <person name="Wongsurawat T."/>
            <person name="Nookeaw I."/>
            <person name="Cheawchanlertfa P."/>
            <person name="Kosugi A."/>
            <person name="Cheevadhanarak S."/>
            <person name="Ratanakhanokchai K."/>
        </authorList>
    </citation>
    <scope>NUCLEOTIDE SEQUENCE [LARGE SCALE GENOMIC DNA]</scope>
    <source>
        <strain evidence="7 8">CT4</strain>
    </source>
</reference>
<feature type="domain" description="Core-binding (CB)" evidence="6">
    <location>
        <begin position="22"/>
        <end position="105"/>
    </location>
</feature>
<dbReference type="InterPro" id="IPR025269">
    <property type="entry name" value="SAM-like_dom"/>
</dbReference>
<dbReference type="EMBL" id="CP025746">
    <property type="protein sequence ID" value="QAA33951.1"/>
    <property type="molecule type" value="Genomic_DNA"/>
</dbReference>
<dbReference type="Pfam" id="PF00589">
    <property type="entry name" value="Phage_integrase"/>
    <property type="match status" value="1"/>
</dbReference>
<dbReference type="InterPro" id="IPR011010">
    <property type="entry name" value="DNA_brk_join_enz"/>
</dbReference>
<feature type="domain" description="Tyr recombinase" evidence="5">
    <location>
        <begin position="123"/>
        <end position="307"/>
    </location>
</feature>
<dbReference type="InterPro" id="IPR013762">
    <property type="entry name" value="Integrase-like_cat_sf"/>
</dbReference>
<dbReference type="Gene3D" id="1.10.150.130">
    <property type="match status" value="1"/>
</dbReference>